<dbReference type="Proteomes" id="UP000787672">
    <property type="component" value="Unassembled WGS sequence"/>
</dbReference>
<keyword evidence="2" id="KW-1185">Reference proteome</keyword>
<protein>
    <recommendedName>
        <fullName evidence="3">PD-(D/E)XK endonuclease-like domain-containing protein</fullName>
    </recommendedName>
</protein>
<evidence type="ECO:0008006" key="3">
    <source>
        <dbReference type="Google" id="ProtNLM"/>
    </source>
</evidence>
<sequence>MLAFDEAAHTYTLDGKRLPSVTEVCRFLSCDYQSNRPWLARLAAERGTAIHGACALIDYGEEAEERPELAGYLAAYRLFLKDYRPDWDLIESPIGDAALGLAGTPDRCGTLYDGRRCILDIKTGQLHSAALRAQLTGYARLLRRWRPELAPEVLYGLRLCADGTYELREAAPDEQLLDACLFLHAATERKKKK</sequence>
<accession>A0ABS6F8A8</accession>
<dbReference type="RefSeq" id="WP_216631987.1">
    <property type="nucleotide sequence ID" value="NZ_JAHLQN010000001.1"/>
</dbReference>
<name>A0ABS6F8A8_9FIRM</name>
<comment type="caution">
    <text evidence="1">The sequence shown here is derived from an EMBL/GenBank/DDBJ whole genome shotgun (WGS) entry which is preliminary data.</text>
</comment>
<dbReference type="EMBL" id="JAHLQN010000001">
    <property type="protein sequence ID" value="MBU5626506.1"/>
    <property type="molecule type" value="Genomic_DNA"/>
</dbReference>
<proteinExistence type="predicted"/>
<organism evidence="1 2">
    <name type="scientific">Dysosmobacter acutus</name>
    <dbReference type="NCBI Taxonomy" id="2841504"/>
    <lineage>
        <taxon>Bacteria</taxon>
        <taxon>Bacillati</taxon>
        <taxon>Bacillota</taxon>
        <taxon>Clostridia</taxon>
        <taxon>Eubacteriales</taxon>
        <taxon>Oscillospiraceae</taxon>
        <taxon>Dysosmobacter</taxon>
    </lineage>
</organism>
<evidence type="ECO:0000313" key="1">
    <source>
        <dbReference type="EMBL" id="MBU5626506.1"/>
    </source>
</evidence>
<gene>
    <name evidence="1" type="ORF">KQI82_06180</name>
</gene>
<evidence type="ECO:0000313" key="2">
    <source>
        <dbReference type="Proteomes" id="UP000787672"/>
    </source>
</evidence>
<reference evidence="1 2" key="1">
    <citation type="submission" date="2021-06" db="EMBL/GenBank/DDBJ databases">
        <authorList>
            <person name="Sun Q."/>
            <person name="Li D."/>
        </authorList>
    </citation>
    <scope>NUCLEOTIDE SEQUENCE [LARGE SCALE GENOMIC DNA]</scope>
    <source>
        <strain evidence="1 2">MSJ-2</strain>
    </source>
</reference>